<evidence type="ECO:0000259" key="7">
    <source>
        <dbReference type="Pfam" id="PF00281"/>
    </source>
</evidence>
<dbReference type="GO" id="GO:0003735">
    <property type="term" value="F:structural constituent of ribosome"/>
    <property type="evidence" value="ECO:0007669"/>
    <property type="project" value="InterPro"/>
</dbReference>
<keyword evidence="5" id="KW-0699">rRNA-binding</keyword>
<comment type="similarity">
    <text evidence="1 5 6">Belongs to the universal ribosomal protein uL5 family.</text>
</comment>
<dbReference type="NCBIfam" id="NF000585">
    <property type="entry name" value="PRK00010.1"/>
    <property type="match status" value="1"/>
</dbReference>
<dbReference type="InterPro" id="IPR031310">
    <property type="entry name" value="Ribosomal_uL5_N"/>
</dbReference>
<dbReference type="GO" id="GO:0019843">
    <property type="term" value="F:rRNA binding"/>
    <property type="evidence" value="ECO:0007669"/>
    <property type="project" value="UniProtKB-UniRule"/>
</dbReference>
<evidence type="ECO:0000256" key="6">
    <source>
        <dbReference type="RuleBase" id="RU003930"/>
    </source>
</evidence>
<comment type="function">
    <text evidence="5">This is 1 of the proteins that bind and probably mediate the attachment of the 5S RNA into the large ribosomal subunit, where it forms part of the central protuberance. In the 70S ribosome it contacts protein S13 of the 30S subunit (bridge B1b), connecting the 2 subunits; this bridge is implicated in subunit movement. Contacts the P site tRNA; the 5S rRNA and some of its associated proteins might help stabilize positioning of ribosome-bound tRNAs.</text>
</comment>
<evidence type="ECO:0000259" key="8">
    <source>
        <dbReference type="Pfam" id="PF00673"/>
    </source>
</evidence>
<dbReference type="PANTHER" id="PTHR11994">
    <property type="entry name" value="60S RIBOSOMAL PROTEIN L11-RELATED"/>
    <property type="match status" value="1"/>
</dbReference>
<keyword evidence="3 5" id="KW-0687">Ribonucleoprotein</keyword>
<evidence type="ECO:0000256" key="4">
    <source>
        <dbReference type="ARBA" id="ARBA00035245"/>
    </source>
</evidence>
<dbReference type="SUPFAM" id="SSF55282">
    <property type="entry name" value="RL5-like"/>
    <property type="match status" value="1"/>
</dbReference>
<evidence type="ECO:0000313" key="9">
    <source>
        <dbReference type="EMBL" id="RLC37913.1"/>
    </source>
</evidence>
<keyword evidence="5" id="KW-0694">RNA-binding</keyword>
<keyword evidence="5" id="KW-0820">tRNA-binding</keyword>
<evidence type="ECO:0000313" key="10">
    <source>
        <dbReference type="Proteomes" id="UP000281261"/>
    </source>
</evidence>
<dbReference type="GO" id="GO:0000049">
    <property type="term" value="F:tRNA binding"/>
    <property type="evidence" value="ECO:0007669"/>
    <property type="project" value="UniProtKB-UniRule"/>
</dbReference>
<dbReference type="Gene3D" id="3.30.1440.10">
    <property type="match status" value="1"/>
</dbReference>
<dbReference type="Proteomes" id="UP000281261">
    <property type="component" value="Unassembled WGS sequence"/>
</dbReference>
<accession>A0A420ZDY5</accession>
<dbReference type="FunFam" id="3.30.1440.10:FF:000001">
    <property type="entry name" value="50S ribosomal protein L5"/>
    <property type="match status" value="1"/>
</dbReference>
<reference evidence="9 10" key="1">
    <citation type="submission" date="2018-06" db="EMBL/GenBank/DDBJ databases">
        <title>Extensive metabolic versatility and redundancy in microbially diverse, dynamic hydrothermal sediments.</title>
        <authorList>
            <person name="Dombrowski N."/>
            <person name="Teske A."/>
            <person name="Baker B.J."/>
        </authorList>
    </citation>
    <scope>NUCLEOTIDE SEQUENCE [LARGE SCALE GENOMIC DNA]</scope>
    <source>
        <strain evidence="9">B79_G16</strain>
    </source>
</reference>
<dbReference type="InterPro" id="IPR031309">
    <property type="entry name" value="Ribosomal_uL5_C"/>
</dbReference>
<feature type="domain" description="Large ribosomal subunit protein uL5 C-terminal" evidence="8">
    <location>
        <begin position="81"/>
        <end position="174"/>
    </location>
</feature>
<dbReference type="GO" id="GO:0006412">
    <property type="term" value="P:translation"/>
    <property type="evidence" value="ECO:0007669"/>
    <property type="project" value="UniProtKB-UniRule"/>
</dbReference>
<dbReference type="Pfam" id="PF00673">
    <property type="entry name" value="Ribosomal_L5_C"/>
    <property type="match status" value="1"/>
</dbReference>
<dbReference type="PIRSF" id="PIRSF002161">
    <property type="entry name" value="Ribosomal_L5"/>
    <property type="match status" value="1"/>
</dbReference>
<sequence length="186" mass="20505">MLKSKYQELVPLLRTELNLGSVMAVPKITKVVINVGAGNALSDPNLLEFVAGELANITGQAPVITKARKSVAGFKLREGNKIGVKLTLRGQRMYDFLEKLILVALPRVRDFRGLSRKGFDGSGNYTLGLREHIVFPEVVFENVDKVFGLEITIVTSAKDDETGFTLLSKLGFPFKKDKDNKSKPIV</sequence>
<feature type="domain" description="Large ribosomal subunit protein uL5 N-terminal" evidence="7">
    <location>
        <begin position="21"/>
        <end position="77"/>
    </location>
</feature>
<evidence type="ECO:0000256" key="5">
    <source>
        <dbReference type="HAMAP-Rule" id="MF_01333"/>
    </source>
</evidence>
<dbReference type="Pfam" id="PF00281">
    <property type="entry name" value="Ribosomal_L5"/>
    <property type="match status" value="1"/>
</dbReference>
<dbReference type="EMBL" id="QMNG01000001">
    <property type="protein sequence ID" value="RLC37913.1"/>
    <property type="molecule type" value="Genomic_DNA"/>
</dbReference>
<dbReference type="InterPro" id="IPR022803">
    <property type="entry name" value="Ribosomal_uL5_dom_sf"/>
</dbReference>
<evidence type="ECO:0000256" key="2">
    <source>
        <dbReference type="ARBA" id="ARBA00022980"/>
    </source>
</evidence>
<dbReference type="GO" id="GO:1990904">
    <property type="term" value="C:ribonucleoprotein complex"/>
    <property type="evidence" value="ECO:0007669"/>
    <property type="project" value="UniProtKB-KW"/>
</dbReference>
<proteinExistence type="inferred from homology"/>
<dbReference type="InterPro" id="IPR020929">
    <property type="entry name" value="Ribosomal_uL5_CS"/>
</dbReference>
<gene>
    <name evidence="5" type="primary">rplE</name>
    <name evidence="9" type="ORF">DRH29_00675</name>
</gene>
<dbReference type="InterPro" id="IPR020930">
    <property type="entry name" value="Ribosomal_uL5_bac-type"/>
</dbReference>
<comment type="subunit">
    <text evidence="5">Part of the 50S ribosomal subunit; part of the 5S rRNA/L5/L18/L25 subcomplex. Contacts the 5S rRNA and the P site tRNA. Forms a bridge to the 30S subunit in the 70S ribosome.</text>
</comment>
<evidence type="ECO:0000256" key="1">
    <source>
        <dbReference type="ARBA" id="ARBA00008553"/>
    </source>
</evidence>
<dbReference type="AlphaFoldDB" id="A0A420ZDY5"/>
<name>A0A420ZDY5_UNCK3</name>
<dbReference type="GO" id="GO:0005840">
    <property type="term" value="C:ribosome"/>
    <property type="evidence" value="ECO:0007669"/>
    <property type="project" value="UniProtKB-KW"/>
</dbReference>
<evidence type="ECO:0000256" key="3">
    <source>
        <dbReference type="ARBA" id="ARBA00023274"/>
    </source>
</evidence>
<protein>
    <recommendedName>
        <fullName evidence="4 5">Large ribosomal subunit protein uL5</fullName>
    </recommendedName>
</protein>
<comment type="caution">
    <text evidence="9">The sequence shown here is derived from an EMBL/GenBank/DDBJ whole genome shotgun (WGS) entry which is preliminary data.</text>
</comment>
<organism evidence="9 10">
    <name type="scientific">candidate division Kazan bacterium</name>
    <dbReference type="NCBI Taxonomy" id="2202143"/>
    <lineage>
        <taxon>Bacteria</taxon>
        <taxon>Bacteria division Kazan-3B-28</taxon>
    </lineage>
</organism>
<dbReference type="InterPro" id="IPR002132">
    <property type="entry name" value="Ribosomal_uL5"/>
</dbReference>
<dbReference type="HAMAP" id="MF_01333_B">
    <property type="entry name" value="Ribosomal_uL5_B"/>
    <property type="match status" value="1"/>
</dbReference>
<keyword evidence="2 5" id="KW-0689">Ribosomal protein</keyword>
<dbReference type="PROSITE" id="PS00358">
    <property type="entry name" value="RIBOSOMAL_L5"/>
    <property type="match status" value="1"/>
</dbReference>